<reference evidence="2 3" key="1">
    <citation type="submission" date="2018-01" db="EMBL/GenBank/DDBJ databases">
        <title>Draft genome sequence of Sphaerisporangium sp. 7K107.</title>
        <authorList>
            <person name="Sahin N."/>
            <person name="Saygin H."/>
            <person name="Ay H."/>
        </authorList>
    </citation>
    <scope>NUCLEOTIDE SEQUENCE [LARGE SCALE GENOMIC DNA]</scope>
    <source>
        <strain evidence="2 3">7K107</strain>
    </source>
</reference>
<keyword evidence="2" id="KW-0413">Isomerase</keyword>
<dbReference type="SUPFAM" id="SSF51658">
    <property type="entry name" value="Xylose isomerase-like"/>
    <property type="match status" value="1"/>
</dbReference>
<dbReference type="AlphaFoldDB" id="A0A2W2GG38"/>
<protein>
    <submittedName>
        <fullName evidence="2">Sugar phosphate isomerase/epimerase</fullName>
    </submittedName>
</protein>
<accession>A0A2W2GG38</accession>
<dbReference type="RefSeq" id="WP_111171496.1">
    <property type="nucleotide sequence ID" value="NZ_POUA01000448.1"/>
</dbReference>
<name>A0A2W2GG38_9ACTN</name>
<dbReference type="InterPro" id="IPR050312">
    <property type="entry name" value="IolE/XylAMocC-like"/>
</dbReference>
<keyword evidence="3" id="KW-1185">Reference proteome</keyword>
<dbReference type="Pfam" id="PF01261">
    <property type="entry name" value="AP_endonuc_2"/>
    <property type="match status" value="1"/>
</dbReference>
<evidence type="ECO:0000313" key="3">
    <source>
        <dbReference type="Proteomes" id="UP000248544"/>
    </source>
</evidence>
<feature type="domain" description="Xylose isomerase-like TIM barrel" evidence="1">
    <location>
        <begin position="31"/>
        <end position="257"/>
    </location>
</feature>
<dbReference type="PANTHER" id="PTHR12110:SF53">
    <property type="entry name" value="BLR5974 PROTEIN"/>
    <property type="match status" value="1"/>
</dbReference>
<evidence type="ECO:0000313" key="2">
    <source>
        <dbReference type="EMBL" id="PZG25854.1"/>
    </source>
</evidence>
<proteinExistence type="predicted"/>
<evidence type="ECO:0000259" key="1">
    <source>
        <dbReference type="Pfam" id="PF01261"/>
    </source>
</evidence>
<dbReference type="Proteomes" id="UP000248544">
    <property type="component" value="Unassembled WGS sequence"/>
</dbReference>
<dbReference type="PANTHER" id="PTHR12110">
    <property type="entry name" value="HYDROXYPYRUVATE ISOMERASE"/>
    <property type="match status" value="1"/>
</dbReference>
<organism evidence="2 3">
    <name type="scientific">Spongiactinospora gelatinilytica</name>
    <dbReference type="NCBI Taxonomy" id="2666298"/>
    <lineage>
        <taxon>Bacteria</taxon>
        <taxon>Bacillati</taxon>
        <taxon>Actinomycetota</taxon>
        <taxon>Actinomycetes</taxon>
        <taxon>Streptosporangiales</taxon>
        <taxon>Streptosporangiaceae</taxon>
        <taxon>Spongiactinospora</taxon>
    </lineage>
</organism>
<comment type="caution">
    <text evidence="2">The sequence shown here is derived from an EMBL/GenBank/DDBJ whole genome shotgun (WGS) entry which is preliminary data.</text>
</comment>
<dbReference type="InterPro" id="IPR013022">
    <property type="entry name" value="Xyl_isomerase-like_TIM-brl"/>
</dbReference>
<dbReference type="GO" id="GO:0016853">
    <property type="term" value="F:isomerase activity"/>
    <property type="evidence" value="ECO:0007669"/>
    <property type="project" value="UniProtKB-KW"/>
</dbReference>
<dbReference type="Gene3D" id="3.20.20.150">
    <property type="entry name" value="Divalent-metal-dependent TIM barrel enzymes"/>
    <property type="match status" value="1"/>
</dbReference>
<dbReference type="InterPro" id="IPR036237">
    <property type="entry name" value="Xyl_isomerase-like_sf"/>
</dbReference>
<sequence length="262" mass="27716">MTAPWPLAVSTLGMPGAGLQDACLIAVMGRCDGLELRAHPDTGVHAEMGQPERARARGLLARSRLRAAAISGYVRIAADGPDEAVLGALRADVSLAADLGAPFVRVFPGGDGSAEDDERAARRLRAIAPHALETGVRVLVETHDSHPTGAAVRRLLAAADEPGATGAVWDILHTWRAGETPAQTYAALRDHLGYVQIKDAASAEDPTPVPLGEGGVPLDAVHDTLSEAGYDGWISLEWERTWYPEVPPVEDIIPAARTWTAR</sequence>
<dbReference type="EMBL" id="POUA01000448">
    <property type="protein sequence ID" value="PZG25854.1"/>
    <property type="molecule type" value="Genomic_DNA"/>
</dbReference>
<gene>
    <name evidence="2" type="ORF">C1I98_34325</name>
</gene>